<dbReference type="PROSITE" id="PS51155">
    <property type="entry name" value="CHIT_BIND_RR_2"/>
    <property type="match status" value="1"/>
</dbReference>
<proteinExistence type="predicted"/>
<feature type="region of interest" description="Disordered" evidence="3">
    <location>
        <begin position="214"/>
        <end position="254"/>
    </location>
</feature>
<accession>A0A5E4NKS6</accession>
<reference evidence="5 6" key="1">
    <citation type="submission" date="2019-08" db="EMBL/GenBank/DDBJ databases">
        <authorList>
            <person name="Alioto T."/>
            <person name="Alioto T."/>
            <person name="Gomez Garrido J."/>
        </authorList>
    </citation>
    <scope>NUCLEOTIDE SEQUENCE [LARGE SCALE GENOMIC DNA]</scope>
</reference>
<protein>
    <submittedName>
        <fullName evidence="5">Insect cuticle protein</fullName>
    </submittedName>
</protein>
<dbReference type="Proteomes" id="UP000325440">
    <property type="component" value="Unassembled WGS sequence"/>
</dbReference>
<dbReference type="Pfam" id="PF00379">
    <property type="entry name" value="Chitin_bind_4"/>
    <property type="match status" value="1"/>
</dbReference>
<dbReference type="PANTHER" id="PTHR12236:SF79">
    <property type="entry name" value="CUTICULAR PROTEIN 50CB-RELATED"/>
    <property type="match status" value="1"/>
</dbReference>
<evidence type="ECO:0000313" key="6">
    <source>
        <dbReference type="Proteomes" id="UP000325440"/>
    </source>
</evidence>
<keyword evidence="6" id="KW-1185">Reference proteome</keyword>
<feature type="signal peptide" evidence="4">
    <location>
        <begin position="1"/>
        <end position="22"/>
    </location>
</feature>
<dbReference type="GO" id="GO:0005615">
    <property type="term" value="C:extracellular space"/>
    <property type="evidence" value="ECO:0007669"/>
    <property type="project" value="TreeGrafter"/>
</dbReference>
<dbReference type="GO" id="GO:0031012">
    <property type="term" value="C:extracellular matrix"/>
    <property type="evidence" value="ECO:0007669"/>
    <property type="project" value="TreeGrafter"/>
</dbReference>
<evidence type="ECO:0000256" key="1">
    <source>
        <dbReference type="ARBA" id="ARBA00022460"/>
    </source>
</evidence>
<evidence type="ECO:0000256" key="3">
    <source>
        <dbReference type="SAM" id="MobiDB-lite"/>
    </source>
</evidence>
<feature type="chain" id="PRO_5022861816" evidence="4">
    <location>
        <begin position="23"/>
        <end position="567"/>
    </location>
</feature>
<sequence length="567" mass="63566">MKWDSKLLQITVLQSLLLKTLAAVVDPAGDVVRKVQDGYRKGFDRNDHYNGEKTQDSEKIIFTVAAGTGKQPEMQQNYYGGRQRLHQLQHDPAPPYNAETAIVWTPFAAQSNRPQNITSIKDRYRSLQRQPDVVAFVTLPPDEQLQFRPPTMTMENDDGEFNNGNYYRHHASSVVQENKNNKRRPTAIHINSSRANDDSNFVDRRRNNHGDAVTEENDTLRKIHDASPVVQGENNEQRQNDYNTNSENSGDDGYDFVQITTSTDARTTVAREKDTVRPMVDVHSNNSQKHNKPESWSLSAVGGTRNVTRPNNLNTAAVVHNGLLQDNNKTSRNSSNATDAKLKRLGNDNHSNVVAVVTTTVGAAKNEIGDAQNHRTPLVERAVIGFNRRRPPTFVGRRRKVQQSGQRQTAVVQRPFVGEKIGDGQNYYGGQNVSHNREEKHGPFVKSVIGDQRPSTLTDVNNDDDEIREPPQRGYGFEYAVLDEYAGTDFGQWERREPGQPGVVTGQYRVKLPDGRTQTVVYSVDADSGYKASVTYEGVQRHPTPQRHYDSDASATTGTTAVNDVYN</sequence>
<dbReference type="GO" id="GO:0042302">
    <property type="term" value="F:structural constituent of cuticle"/>
    <property type="evidence" value="ECO:0007669"/>
    <property type="project" value="UniProtKB-UniRule"/>
</dbReference>
<dbReference type="InterPro" id="IPR051217">
    <property type="entry name" value="Insect_Cuticle_Struc_Prot"/>
</dbReference>
<evidence type="ECO:0000256" key="2">
    <source>
        <dbReference type="PROSITE-ProRule" id="PRU00497"/>
    </source>
</evidence>
<keyword evidence="4" id="KW-0732">Signal</keyword>
<dbReference type="InterPro" id="IPR000618">
    <property type="entry name" value="Insect_cuticle"/>
</dbReference>
<dbReference type="OrthoDB" id="6365837at2759"/>
<gene>
    <name evidence="5" type="ORF">CINCED_3A007255</name>
</gene>
<feature type="region of interest" description="Disordered" evidence="3">
    <location>
        <begin position="542"/>
        <end position="567"/>
    </location>
</feature>
<organism evidence="5 6">
    <name type="scientific">Cinara cedri</name>
    <dbReference type="NCBI Taxonomy" id="506608"/>
    <lineage>
        <taxon>Eukaryota</taxon>
        <taxon>Metazoa</taxon>
        <taxon>Ecdysozoa</taxon>
        <taxon>Arthropoda</taxon>
        <taxon>Hexapoda</taxon>
        <taxon>Insecta</taxon>
        <taxon>Pterygota</taxon>
        <taxon>Neoptera</taxon>
        <taxon>Paraneoptera</taxon>
        <taxon>Hemiptera</taxon>
        <taxon>Sternorrhyncha</taxon>
        <taxon>Aphidomorpha</taxon>
        <taxon>Aphidoidea</taxon>
        <taxon>Aphididae</taxon>
        <taxon>Lachninae</taxon>
        <taxon>Cinara</taxon>
    </lineage>
</organism>
<dbReference type="PANTHER" id="PTHR12236">
    <property type="entry name" value="STRUCTURAL CONTITUENT OF CUTICLE"/>
    <property type="match status" value="1"/>
</dbReference>
<dbReference type="AlphaFoldDB" id="A0A5E4NKS6"/>
<dbReference type="EMBL" id="CABPRJ010002378">
    <property type="protein sequence ID" value="VVC44338.1"/>
    <property type="molecule type" value="Genomic_DNA"/>
</dbReference>
<evidence type="ECO:0000256" key="4">
    <source>
        <dbReference type="SAM" id="SignalP"/>
    </source>
</evidence>
<evidence type="ECO:0000313" key="5">
    <source>
        <dbReference type="EMBL" id="VVC44338.1"/>
    </source>
</evidence>
<feature type="compositionally biased region" description="Low complexity" evidence="3">
    <location>
        <begin position="552"/>
        <end position="561"/>
    </location>
</feature>
<keyword evidence="1 2" id="KW-0193">Cuticle</keyword>
<name>A0A5E4NKS6_9HEMI</name>